<feature type="domain" description="Wolframin cysteine-rich" evidence="4">
    <location>
        <begin position="631"/>
        <end position="687"/>
    </location>
</feature>
<evidence type="ECO:0000259" key="3">
    <source>
        <dbReference type="Pfam" id="PF19914"/>
    </source>
</evidence>
<feature type="transmembrane region" description="Helical" evidence="2">
    <location>
        <begin position="559"/>
        <end position="581"/>
    </location>
</feature>
<feature type="compositionally biased region" description="Basic and acidic residues" evidence="1">
    <location>
        <begin position="111"/>
        <end position="144"/>
    </location>
</feature>
<feature type="domain" description="Wolframin EF-hand" evidence="3">
    <location>
        <begin position="70"/>
        <end position="183"/>
    </location>
</feature>
<keyword evidence="2" id="KW-0812">Transmembrane</keyword>
<keyword evidence="6" id="KW-1185">Reference proteome</keyword>
<dbReference type="PANTHER" id="PTHR13098:SF3">
    <property type="entry name" value="WOLFRAMIN"/>
    <property type="match status" value="1"/>
</dbReference>
<reference evidence="5" key="1">
    <citation type="journal article" date="2023" name="IScience">
        <title>Live-bearing cockroach genome reveals convergent evolutionary mechanisms linked to viviparity in insects and beyond.</title>
        <authorList>
            <person name="Fouks B."/>
            <person name="Harrison M.C."/>
            <person name="Mikhailova A.A."/>
            <person name="Marchal E."/>
            <person name="English S."/>
            <person name="Carruthers M."/>
            <person name="Jennings E.C."/>
            <person name="Chiamaka E.L."/>
            <person name="Frigard R.A."/>
            <person name="Pippel M."/>
            <person name="Attardo G.M."/>
            <person name="Benoit J.B."/>
            <person name="Bornberg-Bauer E."/>
            <person name="Tobe S.S."/>
        </authorList>
    </citation>
    <scope>NUCLEOTIDE SEQUENCE</scope>
    <source>
        <strain evidence="5">Stay&amp;Tobe</strain>
    </source>
</reference>
<proteinExistence type="predicted"/>
<dbReference type="AlphaFoldDB" id="A0AAD7ZXW4"/>
<dbReference type="PANTHER" id="PTHR13098">
    <property type="entry name" value="WOLFRAMIN"/>
    <property type="match status" value="1"/>
</dbReference>
<protein>
    <recommendedName>
        <fullName evidence="7">Wolframin</fullName>
    </recommendedName>
</protein>
<dbReference type="InterPro" id="IPR045400">
    <property type="entry name" value="Wolframin_Cys-rich"/>
</dbReference>
<feature type="non-terminal residue" evidence="5">
    <location>
        <position position="737"/>
    </location>
</feature>
<dbReference type="InterPro" id="IPR045458">
    <property type="entry name" value="Wolframin_Sel1-like_rpt"/>
</dbReference>
<feature type="transmembrane region" description="Helical" evidence="2">
    <location>
        <begin position="493"/>
        <end position="514"/>
    </location>
</feature>
<feature type="transmembrane region" description="Helical" evidence="2">
    <location>
        <begin position="268"/>
        <end position="293"/>
    </location>
</feature>
<feature type="transmembrane region" description="Helical" evidence="2">
    <location>
        <begin position="360"/>
        <end position="376"/>
    </location>
</feature>
<evidence type="ECO:0000259" key="4">
    <source>
        <dbReference type="Pfam" id="PF20053"/>
    </source>
</evidence>
<evidence type="ECO:0000313" key="6">
    <source>
        <dbReference type="Proteomes" id="UP001233999"/>
    </source>
</evidence>
<keyword evidence="2" id="KW-0472">Membrane</keyword>
<evidence type="ECO:0000313" key="5">
    <source>
        <dbReference type="EMBL" id="KAJ9588768.1"/>
    </source>
</evidence>
<dbReference type="Pfam" id="PF19914">
    <property type="entry name" value="WEF-hand"/>
    <property type="match status" value="1"/>
</dbReference>
<dbReference type="InterPro" id="IPR045460">
    <property type="entry name" value="Wolframin_EF-hand"/>
</dbReference>
<reference evidence="5" key="2">
    <citation type="submission" date="2023-05" db="EMBL/GenBank/DDBJ databases">
        <authorList>
            <person name="Fouks B."/>
        </authorList>
    </citation>
    <scope>NUCLEOTIDE SEQUENCE</scope>
    <source>
        <strain evidence="5">Stay&amp;Tobe</strain>
        <tissue evidence="5">Testes</tissue>
    </source>
</reference>
<dbReference type="Proteomes" id="UP001233999">
    <property type="component" value="Unassembled WGS sequence"/>
</dbReference>
<dbReference type="GO" id="GO:0030968">
    <property type="term" value="P:endoplasmic reticulum unfolded protein response"/>
    <property type="evidence" value="ECO:0007669"/>
    <property type="project" value="TreeGrafter"/>
</dbReference>
<feature type="transmembrane region" description="Helical" evidence="2">
    <location>
        <begin position="333"/>
        <end position="354"/>
    </location>
</feature>
<dbReference type="Pfam" id="PF20023">
    <property type="entry name" value="WSLR"/>
    <property type="match status" value="1"/>
</dbReference>
<evidence type="ECO:0000256" key="2">
    <source>
        <dbReference type="SAM" id="Phobius"/>
    </source>
</evidence>
<gene>
    <name evidence="5" type="ORF">L9F63_017927</name>
</gene>
<accession>A0AAD7ZXW4</accession>
<feature type="region of interest" description="Disordered" evidence="1">
    <location>
        <begin position="111"/>
        <end position="146"/>
    </location>
</feature>
<evidence type="ECO:0008006" key="7">
    <source>
        <dbReference type="Google" id="ProtNLM"/>
    </source>
</evidence>
<sequence>PQGPPKAYLDITKEENEKLGVYWLIKASEQGNMEATNILKHCLETGQGITEHNYLDVKACLSMSQDEKLARKAAREMFTSLSSGQDFITSDQLRRQMQLVDKGIERGVEPAQKTLKENEEKNVGDGDVTLEKDDLGTQQPKDDLAQESNDALEGIFSEWTSRGEYSGEKLTEDHLVSAAAMYARGELPLVHQVLSLTDRQLRDIDAMNFLHRIFLHPFITLRSVYLKVIETLAKRGSPLMASLFPIALSHVQTFILLFIYSICGTESLILFIPMVLYYVSFCVMVVSTFQMLYRRCEFSEFRVWSRLFISYSGGSLNPEEAEYQYCRNKLRPYGNFFLALLINLVVYPLIAPQWTPQSEITILSFFLTILTLYTFMDDKRVPDFLALFSFAVHVLAKYPYETDAVVRQGWRFLDIRIPTFASYVVGNGVEFCLNFRAVFYLLIPAVFAKIASRDNWRGTYKTLIPHCVTLSWWQMAVISSQGATWYGLIRSTLALVGLVLFLPLAGLATVLLPVAAVGKYLADSASIISIPAAVAFCRLEEPFFAPSHHKFQNFNISNFIFPVMIILGVVAALSLVVPAMYDVAGSISTEVDYSDGNSPSLTWEQYQNYCHQPAWEQSSVALVQLQCSHLVEAIFSRLPTPLKDTLTCFYGEYYDPDCHPETTPEAAYTSCKLLKDLKVRHAGCHLEAWNRYKFEVKVKMKSGMWGREQKLFLLLMTHSEISHWLFGLEIEFGSPAI</sequence>
<dbReference type="Pfam" id="PF20053">
    <property type="entry name" value="WC-rich"/>
    <property type="match status" value="1"/>
</dbReference>
<keyword evidence="2" id="KW-1133">Transmembrane helix</keyword>
<dbReference type="PRINTS" id="PR02060">
    <property type="entry name" value="WOLFFAMILY"/>
</dbReference>
<feature type="transmembrane region" description="Helical" evidence="2">
    <location>
        <begin position="241"/>
        <end position="262"/>
    </location>
</feature>
<dbReference type="InterPro" id="IPR026209">
    <property type="entry name" value="Wolframin_fam"/>
</dbReference>
<dbReference type="EMBL" id="JASPKZ010005306">
    <property type="protein sequence ID" value="KAJ9588768.1"/>
    <property type="molecule type" value="Genomic_DNA"/>
</dbReference>
<dbReference type="GO" id="GO:0055074">
    <property type="term" value="P:calcium ion homeostasis"/>
    <property type="evidence" value="ECO:0007669"/>
    <property type="project" value="TreeGrafter"/>
</dbReference>
<comment type="caution">
    <text evidence="5">The sequence shown here is derived from an EMBL/GenBank/DDBJ whole genome shotgun (WGS) entry which is preliminary data.</text>
</comment>
<name>A0AAD7ZXW4_DIPPU</name>
<organism evidence="5 6">
    <name type="scientific">Diploptera punctata</name>
    <name type="common">Pacific beetle cockroach</name>
    <dbReference type="NCBI Taxonomy" id="6984"/>
    <lineage>
        <taxon>Eukaryota</taxon>
        <taxon>Metazoa</taxon>
        <taxon>Ecdysozoa</taxon>
        <taxon>Arthropoda</taxon>
        <taxon>Hexapoda</taxon>
        <taxon>Insecta</taxon>
        <taxon>Pterygota</taxon>
        <taxon>Neoptera</taxon>
        <taxon>Polyneoptera</taxon>
        <taxon>Dictyoptera</taxon>
        <taxon>Blattodea</taxon>
        <taxon>Blaberoidea</taxon>
        <taxon>Blaberidae</taxon>
        <taxon>Diplopterinae</taxon>
        <taxon>Diploptera</taxon>
    </lineage>
</organism>
<evidence type="ECO:0000256" key="1">
    <source>
        <dbReference type="SAM" id="MobiDB-lite"/>
    </source>
</evidence>
<dbReference type="GO" id="GO:0005789">
    <property type="term" value="C:endoplasmic reticulum membrane"/>
    <property type="evidence" value="ECO:0007669"/>
    <property type="project" value="TreeGrafter"/>
</dbReference>